<accession>A0A6I4WFB8</accession>
<keyword evidence="9" id="KW-1185">Reference proteome</keyword>
<keyword evidence="5 6" id="KW-0472">Membrane</keyword>
<evidence type="ECO:0000256" key="1">
    <source>
        <dbReference type="ARBA" id="ARBA00004651"/>
    </source>
</evidence>
<dbReference type="EMBL" id="WUTW01000002">
    <property type="protein sequence ID" value="MXQ65624.1"/>
    <property type="molecule type" value="Genomic_DNA"/>
</dbReference>
<name>A0A6I4WFB8_9ACTN</name>
<feature type="domain" description="Type II secretion system protein GspF" evidence="7">
    <location>
        <begin position="153"/>
        <end position="280"/>
    </location>
</feature>
<evidence type="ECO:0000256" key="3">
    <source>
        <dbReference type="ARBA" id="ARBA00022692"/>
    </source>
</evidence>
<dbReference type="Pfam" id="PF00482">
    <property type="entry name" value="T2SSF"/>
    <property type="match status" value="1"/>
</dbReference>
<protein>
    <recommendedName>
        <fullName evidence="7">Type II secretion system protein GspF domain-containing protein</fullName>
    </recommendedName>
</protein>
<evidence type="ECO:0000256" key="5">
    <source>
        <dbReference type="ARBA" id="ARBA00023136"/>
    </source>
</evidence>
<dbReference type="PANTHER" id="PTHR35007">
    <property type="entry name" value="INTEGRAL MEMBRANE PROTEIN-RELATED"/>
    <property type="match status" value="1"/>
</dbReference>
<dbReference type="InterPro" id="IPR018076">
    <property type="entry name" value="T2SS_GspF_dom"/>
</dbReference>
<evidence type="ECO:0000256" key="2">
    <source>
        <dbReference type="ARBA" id="ARBA00022475"/>
    </source>
</evidence>
<dbReference type="RefSeq" id="WP_161103696.1">
    <property type="nucleotide sequence ID" value="NZ_JBHLYI010000006.1"/>
</dbReference>
<comment type="caution">
    <text evidence="8">The sequence shown here is derived from an EMBL/GenBank/DDBJ whole genome shotgun (WGS) entry which is preliminary data.</text>
</comment>
<gene>
    <name evidence="8" type="ORF">GQ466_16465</name>
</gene>
<dbReference type="AlphaFoldDB" id="A0A6I4WFB8"/>
<evidence type="ECO:0000259" key="7">
    <source>
        <dbReference type="Pfam" id="PF00482"/>
    </source>
</evidence>
<proteinExistence type="predicted"/>
<feature type="transmembrane region" description="Helical" evidence="6">
    <location>
        <begin position="262"/>
        <end position="282"/>
    </location>
</feature>
<feature type="transmembrane region" description="Helical" evidence="6">
    <location>
        <begin position="116"/>
        <end position="134"/>
    </location>
</feature>
<keyword evidence="4 6" id="KW-1133">Transmembrane helix</keyword>
<dbReference type="GO" id="GO:0005886">
    <property type="term" value="C:plasma membrane"/>
    <property type="evidence" value="ECO:0007669"/>
    <property type="project" value="UniProtKB-SubCell"/>
</dbReference>
<dbReference type="PANTHER" id="PTHR35007:SF1">
    <property type="entry name" value="PILUS ASSEMBLY PROTEIN"/>
    <property type="match status" value="1"/>
</dbReference>
<evidence type="ECO:0000313" key="9">
    <source>
        <dbReference type="Proteomes" id="UP000431901"/>
    </source>
</evidence>
<keyword evidence="3 6" id="KW-0812">Transmembrane</keyword>
<evidence type="ECO:0000313" key="8">
    <source>
        <dbReference type="EMBL" id="MXQ65624.1"/>
    </source>
</evidence>
<dbReference type="Proteomes" id="UP000431901">
    <property type="component" value="Unassembled WGS sequence"/>
</dbReference>
<organism evidence="8 9">
    <name type="scientific">Actinomadura rayongensis</name>
    <dbReference type="NCBI Taxonomy" id="1429076"/>
    <lineage>
        <taxon>Bacteria</taxon>
        <taxon>Bacillati</taxon>
        <taxon>Actinomycetota</taxon>
        <taxon>Actinomycetes</taxon>
        <taxon>Streptosporangiales</taxon>
        <taxon>Thermomonosporaceae</taxon>
        <taxon>Actinomadura</taxon>
    </lineage>
</organism>
<evidence type="ECO:0000256" key="4">
    <source>
        <dbReference type="ARBA" id="ARBA00022989"/>
    </source>
</evidence>
<evidence type="ECO:0000256" key="6">
    <source>
        <dbReference type="SAM" id="Phobius"/>
    </source>
</evidence>
<sequence length="287" mass="30655">MTGMLLAGLLVGLGAYLIIRQTLPAQPSLDAALKRISSPELPAPEGTNDWRTRAAHRLAARIDGSALDVRIPRKDLAILDRTVESYLVQKITLVLAGLLFPSLLCLLVQAPLPVSVLATLVFTAYLFVIPDAAIKSQAKDARHEFRVALTSYLELIGLASSAGKGPTEALEAPAQIGHGWVFARLASVLDPARRGTRDTWSELERLADEIGVQELADIAVISRRAGAQGARVLDSIRAKAASLRADQHAIALTKAKSATETMTVPMVLIVIGFMILIGFPAFSRIGG</sequence>
<keyword evidence="2" id="KW-1003">Cell membrane</keyword>
<reference evidence="8 9" key="1">
    <citation type="submission" date="2019-12" db="EMBL/GenBank/DDBJ databases">
        <title>Nocardia macrotermitis sp. nov. and Nocardia aurantia sp. nov., isolated from the gut of the fungus growing-termite Macrotermes natalensis.</title>
        <authorList>
            <person name="Christine B."/>
            <person name="Rene B."/>
        </authorList>
    </citation>
    <scope>NUCLEOTIDE SEQUENCE [LARGE SCALE GENOMIC DNA]</scope>
    <source>
        <strain evidence="8 9">DSM 102126</strain>
    </source>
</reference>
<dbReference type="OrthoDB" id="5243064at2"/>
<comment type="subcellular location">
    <subcellularLocation>
        <location evidence="1">Cell membrane</location>
        <topology evidence="1">Multi-pass membrane protein</topology>
    </subcellularLocation>
</comment>